<dbReference type="InterPro" id="IPR045344">
    <property type="entry name" value="C-JID"/>
</dbReference>
<evidence type="ECO:0000256" key="7">
    <source>
        <dbReference type="ARBA" id="ARBA00047304"/>
    </source>
</evidence>
<dbReference type="SUPFAM" id="SSF52200">
    <property type="entry name" value="Toll/Interleukin receptor TIR domain"/>
    <property type="match status" value="1"/>
</dbReference>
<dbReference type="FunFam" id="3.40.50.10140:FF:000007">
    <property type="entry name" value="Disease resistance protein (TIR-NBS-LRR class)"/>
    <property type="match status" value="1"/>
</dbReference>
<dbReference type="PANTHER" id="PTHR11017:SF570">
    <property type="entry name" value="DISEASE RESISTANCE PROTEIN (TIR-NBS CLASS)-RELATED"/>
    <property type="match status" value="1"/>
</dbReference>
<reference evidence="9 10" key="1">
    <citation type="journal article" date="2021" name="bioRxiv">
        <title>The Gossypium anomalum genome as a resource for cotton improvement and evolutionary analysis of hybrid incompatibility.</title>
        <authorList>
            <person name="Grover C.E."/>
            <person name="Yuan D."/>
            <person name="Arick M.A."/>
            <person name="Miller E.R."/>
            <person name="Hu G."/>
            <person name="Peterson D.G."/>
            <person name="Wendel J.F."/>
            <person name="Udall J.A."/>
        </authorList>
    </citation>
    <scope>NUCLEOTIDE SEQUENCE [LARGE SCALE GENOMIC DNA]</scope>
    <source>
        <strain evidence="9">JFW-Udall</strain>
        <tissue evidence="9">Leaf</tissue>
    </source>
</reference>
<proteinExistence type="predicted"/>
<comment type="catalytic activity">
    <reaction evidence="7">
        <text>NAD(+) + H2O = ADP-D-ribose + nicotinamide + H(+)</text>
        <dbReference type="Rhea" id="RHEA:16301"/>
        <dbReference type="ChEBI" id="CHEBI:15377"/>
        <dbReference type="ChEBI" id="CHEBI:15378"/>
        <dbReference type="ChEBI" id="CHEBI:17154"/>
        <dbReference type="ChEBI" id="CHEBI:57540"/>
        <dbReference type="ChEBI" id="CHEBI:57967"/>
        <dbReference type="EC" id="3.2.2.6"/>
    </reaction>
    <physiologicalReaction direction="left-to-right" evidence="7">
        <dbReference type="Rhea" id="RHEA:16302"/>
    </physiologicalReaction>
</comment>
<keyword evidence="6" id="KW-0520">NAD</keyword>
<dbReference type="Pfam" id="PF01582">
    <property type="entry name" value="TIR"/>
    <property type="match status" value="1"/>
</dbReference>
<dbReference type="Gene3D" id="3.40.50.10140">
    <property type="entry name" value="Toll/interleukin-1 receptor homology (TIR) domain"/>
    <property type="match status" value="1"/>
</dbReference>
<dbReference type="Gene3D" id="3.80.10.10">
    <property type="entry name" value="Ribonuclease Inhibitor"/>
    <property type="match status" value="3"/>
</dbReference>
<dbReference type="GO" id="GO:0007165">
    <property type="term" value="P:signal transduction"/>
    <property type="evidence" value="ECO:0007669"/>
    <property type="project" value="InterPro"/>
</dbReference>
<dbReference type="Pfam" id="PF07725">
    <property type="entry name" value="LRR_3"/>
    <property type="match status" value="1"/>
</dbReference>
<dbReference type="Pfam" id="PF20160">
    <property type="entry name" value="C-JID"/>
    <property type="match status" value="1"/>
</dbReference>
<name>A0A8J6CLI3_9ROSI</name>
<dbReference type="GO" id="GO:0043531">
    <property type="term" value="F:ADP binding"/>
    <property type="evidence" value="ECO:0007669"/>
    <property type="project" value="InterPro"/>
</dbReference>
<dbReference type="EMBL" id="JAHUZN010000011">
    <property type="protein sequence ID" value="KAG8479407.1"/>
    <property type="molecule type" value="Genomic_DNA"/>
</dbReference>
<dbReference type="InterPro" id="IPR035897">
    <property type="entry name" value="Toll_tir_struct_dom_sf"/>
</dbReference>
<keyword evidence="2" id="KW-0433">Leucine-rich repeat</keyword>
<dbReference type="InterPro" id="IPR044974">
    <property type="entry name" value="Disease_R_plants"/>
</dbReference>
<dbReference type="Proteomes" id="UP000701853">
    <property type="component" value="Chromosome 11"/>
</dbReference>
<dbReference type="Pfam" id="PF23282">
    <property type="entry name" value="WHD_ROQ1"/>
    <property type="match status" value="1"/>
</dbReference>
<dbReference type="InterPro" id="IPR000157">
    <property type="entry name" value="TIR_dom"/>
</dbReference>
<dbReference type="OrthoDB" id="1052457at2759"/>
<dbReference type="Pfam" id="PF23286">
    <property type="entry name" value="LRR_13"/>
    <property type="match status" value="1"/>
</dbReference>
<dbReference type="InterPro" id="IPR032675">
    <property type="entry name" value="LRR_dom_sf"/>
</dbReference>
<evidence type="ECO:0000259" key="8">
    <source>
        <dbReference type="PROSITE" id="PS50104"/>
    </source>
</evidence>
<sequence>MVSFNHGLIHFPVTLPWYLSTMVLHVSYQVAMVSFNHGLKRFISGCHGIFQPWFYTFHIREHTPANLILTMGLSVQAKSPSRLNSDPNSDYQSGLNPFSTYSSGGLYQCKVVPAYKFPRVIHSKNNSFTHNSEIFHQIRWNTDMLASGSSSSSATAADMIQSRTYDVFLSFRGKDTRDGFVSHLYKDLCRKNIETFIDDEELRKGDEISGALLTAIQGSRVSVIVFSKDYASSKWCLAELVKIMECNKWVVPVFYGVDPRDVRNQTGSFAEAFAKHEENFKHELEKVKTWRSALTAAGKLSGWDSQVTRPESRLIDEIVNDILKKLNRGTSNAYLEGLVGIHRRMEQVMSLIQVGFPDVRRLGIWGMGGAGKTTLAEAIFHHISNGFQSYYFLKNVRESEEHGRLFQLRQECLSTIMGDKNLNISTPTIEAGFLKDRLSRKMVLIVCDDVSNSSQLEFLFKGINQLCPGSRVIVTTRNKQVLIQNDIDLIYEMEKLDEDESLQLFCQRAFKSNYPTGYRLELSKMVLSVADGNPLAIKVVGSSLYGKDKTYQESTVKKLKQVPNPDIHKLLICSFDALDCEEKDIFLDIACFFKGENRDYVTRIMDACYVSAHSGIEDLIDRSLIYVSQNQIAMHDLLQQMGWNVVCKESPLEPKRRSRLWIPNDIHDVLIENTNFRVGIKTRSILKMRKLKFLKFYHSFGTNSKILLPHGLLSLPDELRYLCWEGYPLKTLPTKFHPRNLVELDMSYSHVEKLWEGKQDLVNLKVMTLNHSKNLVEIADLSRATNLENMNLVNCTKLLELPSSLQHLEKLTRLNLRLCENLRFLPSLYEATSLTTLILSDCSILFSFPEVSSNLRELHLEGTAIEQVPSSMESLSQLVLLSMEDCVRLNNFPTAICSLRSLEVFSLNGSPNITTFPEISGNITELNLGGTAIEEVPSSIECFSNLRVFNLGCCRRLKSVSTSIHKLKSLKVFYLEDCSKLEIFPEILDTMERLRYLELSGTALKELSSSMENLIGLVELRLNNCENLVYLPDNFYKLKSLKFLYLYGCSNLVTWPDNLFSAIGGASLTEMQRDLHGISSLQELDLTGSNLENLPTSIKQLPRLKQLILRKCRRLKSLPELPPSLKHLDAHDCTSLEEVSSIKKPFEQAVLCKDRPYGFLEWIFSNCFQLDHKAVRNTRTPKLQMLFGHMVTLLKDYHQEFPKINKVITCVPGSEIPEWFDFKSSGSSINIQLPSEWYYNSSKNFPTFVVSTVVSFQDYSSDRGIIISCKCRLKSHNGDCHDLSCSWTTRIPGSELVGSDHLFLLYKTCFCDEDDEVRWFVGTQASNNRMYNDAWFKFYPLVFNGDRSQSICCEVKHCGVHISFAKEEAEVQPSKRFKYQS</sequence>
<dbReference type="InterPro" id="IPR011713">
    <property type="entry name" value="Leu-rich_rpt_3"/>
</dbReference>
<dbReference type="PRINTS" id="PR00364">
    <property type="entry name" value="DISEASERSIST"/>
</dbReference>
<feature type="domain" description="TIR" evidence="8">
    <location>
        <begin position="163"/>
        <end position="326"/>
    </location>
</feature>
<evidence type="ECO:0000256" key="2">
    <source>
        <dbReference type="ARBA" id="ARBA00022614"/>
    </source>
</evidence>
<dbReference type="SMART" id="SM00255">
    <property type="entry name" value="TIR"/>
    <property type="match status" value="1"/>
</dbReference>
<protein>
    <recommendedName>
        <fullName evidence="1">ADP-ribosyl cyclase/cyclic ADP-ribose hydrolase</fullName>
        <ecNumber evidence="1">3.2.2.6</ecNumber>
    </recommendedName>
</protein>
<dbReference type="Gene3D" id="3.40.50.300">
    <property type="entry name" value="P-loop containing nucleotide triphosphate hydrolases"/>
    <property type="match status" value="1"/>
</dbReference>
<evidence type="ECO:0000256" key="1">
    <source>
        <dbReference type="ARBA" id="ARBA00011982"/>
    </source>
</evidence>
<dbReference type="InterPro" id="IPR027417">
    <property type="entry name" value="P-loop_NTPase"/>
</dbReference>
<dbReference type="GO" id="GO:0006952">
    <property type="term" value="P:defense response"/>
    <property type="evidence" value="ECO:0007669"/>
    <property type="project" value="InterPro"/>
</dbReference>
<keyword evidence="3" id="KW-0677">Repeat</keyword>
<gene>
    <name evidence="9" type="ORF">CXB51_029707</name>
</gene>
<dbReference type="Gene3D" id="1.10.8.430">
    <property type="entry name" value="Helical domain of apoptotic protease-activating factors"/>
    <property type="match status" value="1"/>
</dbReference>
<dbReference type="Pfam" id="PF00931">
    <property type="entry name" value="NB-ARC"/>
    <property type="match status" value="1"/>
</dbReference>
<evidence type="ECO:0000256" key="4">
    <source>
        <dbReference type="ARBA" id="ARBA00022801"/>
    </source>
</evidence>
<evidence type="ECO:0000313" key="10">
    <source>
        <dbReference type="Proteomes" id="UP000701853"/>
    </source>
</evidence>
<dbReference type="InterPro" id="IPR002182">
    <property type="entry name" value="NB-ARC"/>
</dbReference>
<dbReference type="InterPro" id="IPR058546">
    <property type="entry name" value="RPS4B/Roq1-like_LRR"/>
</dbReference>
<keyword evidence="10" id="KW-1185">Reference proteome</keyword>
<evidence type="ECO:0000256" key="6">
    <source>
        <dbReference type="ARBA" id="ARBA00023027"/>
    </source>
</evidence>
<organism evidence="9 10">
    <name type="scientific">Gossypium anomalum</name>
    <dbReference type="NCBI Taxonomy" id="47600"/>
    <lineage>
        <taxon>Eukaryota</taxon>
        <taxon>Viridiplantae</taxon>
        <taxon>Streptophyta</taxon>
        <taxon>Embryophyta</taxon>
        <taxon>Tracheophyta</taxon>
        <taxon>Spermatophyta</taxon>
        <taxon>Magnoliopsida</taxon>
        <taxon>eudicotyledons</taxon>
        <taxon>Gunneridae</taxon>
        <taxon>Pentapetalae</taxon>
        <taxon>rosids</taxon>
        <taxon>malvids</taxon>
        <taxon>Malvales</taxon>
        <taxon>Malvaceae</taxon>
        <taxon>Malvoideae</taxon>
        <taxon>Gossypium</taxon>
    </lineage>
</organism>
<keyword evidence="5" id="KW-0611">Plant defense</keyword>
<dbReference type="FunFam" id="3.80.10.10:FF:000386">
    <property type="entry name" value="Disease resistance protein RPS4"/>
    <property type="match status" value="1"/>
</dbReference>
<dbReference type="PANTHER" id="PTHR11017">
    <property type="entry name" value="LEUCINE-RICH REPEAT-CONTAINING PROTEIN"/>
    <property type="match status" value="1"/>
</dbReference>
<evidence type="ECO:0000256" key="5">
    <source>
        <dbReference type="ARBA" id="ARBA00022821"/>
    </source>
</evidence>
<dbReference type="SUPFAM" id="SSF52058">
    <property type="entry name" value="L domain-like"/>
    <property type="match status" value="2"/>
</dbReference>
<dbReference type="InterPro" id="IPR058192">
    <property type="entry name" value="WHD_ROQ1-like"/>
</dbReference>
<evidence type="ECO:0000256" key="3">
    <source>
        <dbReference type="ARBA" id="ARBA00022737"/>
    </source>
</evidence>
<keyword evidence="4" id="KW-0378">Hydrolase</keyword>
<dbReference type="EC" id="3.2.2.6" evidence="1"/>
<accession>A0A8J6CLI3</accession>
<dbReference type="GO" id="GO:0061809">
    <property type="term" value="F:NAD+ nucleosidase activity, cyclic ADP-ribose generating"/>
    <property type="evidence" value="ECO:0007669"/>
    <property type="project" value="UniProtKB-EC"/>
</dbReference>
<dbReference type="InterPro" id="IPR042197">
    <property type="entry name" value="Apaf_helical"/>
</dbReference>
<evidence type="ECO:0000313" key="9">
    <source>
        <dbReference type="EMBL" id="KAG8479407.1"/>
    </source>
</evidence>
<dbReference type="PROSITE" id="PS50104">
    <property type="entry name" value="TIR"/>
    <property type="match status" value="1"/>
</dbReference>
<dbReference type="SUPFAM" id="SSF52540">
    <property type="entry name" value="P-loop containing nucleoside triphosphate hydrolases"/>
    <property type="match status" value="1"/>
</dbReference>
<comment type="caution">
    <text evidence="9">The sequence shown here is derived from an EMBL/GenBank/DDBJ whole genome shotgun (WGS) entry which is preliminary data.</text>
</comment>